<comment type="caution">
    <text evidence="1">The sequence shown here is derived from an EMBL/GenBank/DDBJ whole genome shotgun (WGS) entry which is preliminary data.</text>
</comment>
<keyword evidence="2" id="KW-1185">Reference proteome</keyword>
<dbReference type="EMBL" id="JAAALK010000079">
    <property type="protein sequence ID" value="KAG8098825.1"/>
    <property type="molecule type" value="Genomic_DNA"/>
</dbReference>
<dbReference type="AlphaFoldDB" id="A0A8J5WXD7"/>
<evidence type="ECO:0000313" key="2">
    <source>
        <dbReference type="Proteomes" id="UP000729402"/>
    </source>
</evidence>
<accession>A0A8J5WXD7</accession>
<gene>
    <name evidence="1" type="ORF">GUJ93_ZPchr0013g35532</name>
</gene>
<reference evidence="1" key="2">
    <citation type="submission" date="2021-02" db="EMBL/GenBank/DDBJ databases">
        <authorList>
            <person name="Kimball J.A."/>
            <person name="Haas M.W."/>
            <person name="Macchietto M."/>
            <person name="Kono T."/>
            <person name="Duquette J."/>
            <person name="Shao M."/>
        </authorList>
    </citation>
    <scope>NUCLEOTIDE SEQUENCE</scope>
    <source>
        <tissue evidence="1">Fresh leaf tissue</tissue>
    </source>
</reference>
<name>A0A8J5WXD7_ZIZPA</name>
<evidence type="ECO:0000313" key="1">
    <source>
        <dbReference type="EMBL" id="KAG8098825.1"/>
    </source>
</evidence>
<dbReference type="Proteomes" id="UP000729402">
    <property type="component" value="Unassembled WGS sequence"/>
</dbReference>
<organism evidence="1 2">
    <name type="scientific">Zizania palustris</name>
    <name type="common">Northern wild rice</name>
    <dbReference type="NCBI Taxonomy" id="103762"/>
    <lineage>
        <taxon>Eukaryota</taxon>
        <taxon>Viridiplantae</taxon>
        <taxon>Streptophyta</taxon>
        <taxon>Embryophyta</taxon>
        <taxon>Tracheophyta</taxon>
        <taxon>Spermatophyta</taxon>
        <taxon>Magnoliopsida</taxon>
        <taxon>Liliopsida</taxon>
        <taxon>Poales</taxon>
        <taxon>Poaceae</taxon>
        <taxon>BOP clade</taxon>
        <taxon>Oryzoideae</taxon>
        <taxon>Oryzeae</taxon>
        <taxon>Zizaniinae</taxon>
        <taxon>Zizania</taxon>
    </lineage>
</organism>
<reference evidence="1" key="1">
    <citation type="journal article" date="2021" name="bioRxiv">
        <title>Whole Genome Assembly and Annotation of Northern Wild Rice, Zizania palustris L., Supports a Whole Genome Duplication in the Zizania Genus.</title>
        <authorList>
            <person name="Haas M."/>
            <person name="Kono T."/>
            <person name="Macchietto M."/>
            <person name="Millas R."/>
            <person name="McGilp L."/>
            <person name="Shao M."/>
            <person name="Duquette J."/>
            <person name="Hirsch C.N."/>
            <person name="Kimball J."/>
        </authorList>
    </citation>
    <scope>NUCLEOTIDE SEQUENCE</scope>
    <source>
        <tissue evidence="1">Fresh leaf tissue</tissue>
    </source>
</reference>
<protein>
    <submittedName>
        <fullName evidence="1">Uncharacterized protein</fullName>
    </submittedName>
</protein>
<proteinExistence type="predicted"/>
<sequence>MTNEAENGTRPQVCPLAGRRLLRRLPLRRPGPSSPRARRSLGPPPEAHSLLLLAHLLLRVGAAVSFHTVGFQYPYFGSFRVKLRPGLPGRLGWVAATTAVTAFTLLR</sequence>